<evidence type="ECO:0000313" key="2">
    <source>
        <dbReference type="EMBL" id="AOA58166.1"/>
    </source>
</evidence>
<proteinExistence type="predicted"/>
<dbReference type="EMBL" id="CP016895">
    <property type="protein sequence ID" value="AOA58166.1"/>
    <property type="molecule type" value="Genomic_DNA"/>
</dbReference>
<protein>
    <recommendedName>
        <fullName evidence="1">Toxin VasX N-terminal region domain-containing protein</fullName>
    </recommendedName>
</protein>
<name>A0A1B2LZ09_9GAMM</name>
<organism evidence="2 3">
    <name type="scientific">Acinetobacter larvae</name>
    <dbReference type="NCBI Taxonomy" id="1789224"/>
    <lineage>
        <taxon>Bacteria</taxon>
        <taxon>Pseudomonadati</taxon>
        <taxon>Pseudomonadota</taxon>
        <taxon>Gammaproteobacteria</taxon>
        <taxon>Moraxellales</taxon>
        <taxon>Moraxellaceae</taxon>
        <taxon>Acinetobacter</taxon>
    </lineage>
</organism>
<sequence length="343" mass="39934">MSNESTPCDFCKRDEGLRVFLNRYILSNKETKNIGIESSLYKTEKEKDLLNSYFGSTESSVKINDAGIKELKIINMLASEEGYKNVYGDKEVDNYCYKGTILRRGYLYVYMEHLQDKAWQEYEISNSGFLKRINEHNFFNINDHSMLQEDEKEPCSKIVHRANALTIFVPNPDEANNVYFKYSENKWSNERRAINKSKYLENMDCFSVSNFLNAKSEIGVFPLLEGLEHFNVDQHIEYKDGKTVNNFLKFNLSKKNVDIKSALSYLSGRPMDMIMDDIAKRNGSEINKEDQKELYEYNVNSKIKSLVDMISIKNIDADINGSNDEDNDYLNSILSYYDKDYLT</sequence>
<dbReference type="STRING" id="1789224.BFG52_07230"/>
<dbReference type="Proteomes" id="UP000093391">
    <property type="component" value="Chromosome"/>
</dbReference>
<reference evidence="2 3" key="1">
    <citation type="submission" date="2016-08" db="EMBL/GenBank/DDBJ databases">
        <authorList>
            <person name="Seilhamer J.J."/>
        </authorList>
    </citation>
    <scope>NUCLEOTIDE SEQUENCE [LARGE SCALE GENOMIC DNA]</scope>
    <source>
        <strain evidence="2 3">BRTC-1</strain>
    </source>
</reference>
<gene>
    <name evidence="2" type="ORF">BFG52_07230</name>
</gene>
<accession>A0A1B2LZ09</accession>
<evidence type="ECO:0000313" key="3">
    <source>
        <dbReference type="Proteomes" id="UP000093391"/>
    </source>
</evidence>
<dbReference type="RefSeq" id="WP_067554073.1">
    <property type="nucleotide sequence ID" value="NZ_CP016895.1"/>
</dbReference>
<dbReference type="InterPro" id="IPR046864">
    <property type="entry name" value="VasX_N"/>
</dbReference>
<dbReference type="CDD" id="cd20707">
    <property type="entry name" value="MIX_III"/>
    <property type="match status" value="1"/>
</dbReference>
<dbReference type="Pfam" id="PF20249">
    <property type="entry name" value="VasX_N"/>
    <property type="match status" value="1"/>
</dbReference>
<dbReference type="OrthoDB" id="7006603at2"/>
<evidence type="ECO:0000259" key="1">
    <source>
        <dbReference type="Pfam" id="PF20249"/>
    </source>
</evidence>
<dbReference type="KEGG" id="ala:BFG52_07230"/>
<dbReference type="AlphaFoldDB" id="A0A1B2LZ09"/>
<feature type="domain" description="Toxin VasX N-terminal region" evidence="1">
    <location>
        <begin position="8"/>
        <end position="211"/>
    </location>
</feature>
<keyword evidence="3" id="KW-1185">Reference proteome</keyword>